<proteinExistence type="predicted"/>
<feature type="domain" description="HTH deoR-type" evidence="3">
    <location>
        <begin position="33"/>
        <end position="88"/>
    </location>
</feature>
<dbReference type="PANTHER" id="PTHR30363">
    <property type="entry name" value="HTH-TYPE TRANSCRIPTIONAL REGULATOR SRLR-RELATED"/>
    <property type="match status" value="1"/>
</dbReference>
<dbReference type="Pfam" id="PF08220">
    <property type="entry name" value="HTH_DeoR"/>
    <property type="match status" value="1"/>
</dbReference>
<dbReference type="InterPro" id="IPR014036">
    <property type="entry name" value="DeoR-like_C"/>
</dbReference>
<gene>
    <name evidence="4" type="ORF">E7V67_000460</name>
</gene>
<dbReference type="Proteomes" id="UP000321323">
    <property type="component" value="Chromosome"/>
</dbReference>
<dbReference type="InterPro" id="IPR036388">
    <property type="entry name" value="WH-like_DNA-bd_sf"/>
</dbReference>
<dbReference type="InterPro" id="IPR047779">
    <property type="entry name" value="AgaR-like"/>
</dbReference>
<evidence type="ECO:0000256" key="2">
    <source>
        <dbReference type="ARBA" id="ARBA00023163"/>
    </source>
</evidence>
<reference evidence="4 5" key="1">
    <citation type="journal article" date="2019" name="Int. J. Syst. Evol. Microbiol.">
        <title>The Draft Whole-Genome Sequence of the Antibiotic Producer Empedobacter haloabium ATCC 31962 Provides Indications for Its Taxonomic Reclassification.</title>
        <authorList>
            <person name="Miess H."/>
            <person name="Arlt P."/>
            <person name="Apel A.K."/>
            <person name="Weber T."/>
            <person name="Nieselt K."/>
            <person name="Hanssen F."/>
            <person name="Czemmel S."/>
            <person name="Nahnsen S."/>
            <person name="Gross H."/>
        </authorList>
    </citation>
    <scope>NUCLEOTIDE SEQUENCE [LARGE SCALE GENOMIC DNA]</scope>
    <source>
        <strain evidence="4 5">ATCC 31962</strain>
    </source>
</reference>
<keyword evidence="1" id="KW-0805">Transcription regulation</keyword>
<evidence type="ECO:0000313" key="5">
    <source>
        <dbReference type="Proteomes" id="UP000321323"/>
    </source>
</evidence>
<dbReference type="PRINTS" id="PR00037">
    <property type="entry name" value="HTHLACR"/>
</dbReference>
<dbReference type="Gene3D" id="1.10.10.10">
    <property type="entry name" value="Winged helix-like DNA-binding domain superfamily/Winged helix DNA-binding domain"/>
    <property type="match status" value="1"/>
</dbReference>
<evidence type="ECO:0000256" key="1">
    <source>
        <dbReference type="ARBA" id="ARBA00023015"/>
    </source>
</evidence>
<dbReference type="SUPFAM" id="SSF46785">
    <property type="entry name" value="Winged helix' DNA-binding domain"/>
    <property type="match status" value="1"/>
</dbReference>
<dbReference type="SMART" id="SM00420">
    <property type="entry name" value="HTH_DEOR"/>
    <property type="match status" value="1"/>
</dbReference>
<keyword evidence="2" id="KW-0804">Transcription</keyword>
<protein>
    <submittedName>
        <fullName evidence="4">DeoR family transcriptional regulator</fullName>
    </submittedName>
</protein>
<evidence type="ECO:0000313" key="4">
    <source>
        <dbReference type="EMBL" id="WUR13611.1"/>
    </source>
</evidence>
<dbReference type="InterPro" id="IPR001034">
    <property type="entry name" value="DeoR_HTH"/>
</dbReference>
<evidence type="ECO:0000259" key="3">
    <source>
        <dbReference type="PROSITE" id="PS51000"/>
    </source>
</evidence>
<accession>A0ABZ1ULN4</accession>
<sequence length="284" mass="30837">MPGPAAATGPSCRCRRSDKLWILTVSETTMRNTSQRRESILQLLVRDGAVQVTDLVEAFGVSAVTIRSDLSALEAQGLATRSHGGATLTRTPPTEQTIRQKDAINQEQKERIGARAAQLVQPGDNIIIDSGTTTISLARHLREAEGVTVMTNGLNIAWELADAPGVDLILTGGLLRKQSLSIQGTQAEACLQAYNFDKLFLGVDGLDLQFGVTTHHEAEASLNHKMAERAKKIIVVTDASKFGRVSLHRIVQLERVHTIITDAGISQEYREGLQKLGIELIITD</sequence>
<dbReference type="SUPFAM" id="SSF100950">
    <property type="entry name" value="NagB/RpiA/CoA transferase-like"/>
    <property type="match status" value="1"/>
</dbReference>
<name>A0ABZ1ULN4_9BURK</name>
<dbReference type="PANTHER" id="PTHR30363:SF44">
    <property type="entry name" value="AGA OPERON TRANSCRIPTIONAL REPRESSOR-RELATED"/>
    <property type="match status" value="1"/>
</dbReference>
<dbReference type="NCBIfam" id="NF007316">
    <property type="entry name" value="PRK09802.1"/>
    <property type="match status" value="1"/>
</dbReference>
<dbReference type="EMBL" id="CP136508">
    <property type="protein sequence ID" value="WUR13611.1"/>
    <property type="molecule type" value="Genomic_DNA"/>
</dbReference>
<dbReference type="InterPro" id="IPR037171">
    <property type="entry name" value="NagB/RpiA_transferase-like"/>
</dbReference>
<keyword evidence="5" id="KW-1185">Reference proteome</keyword>
<organism evidence="4 5">
    <name type="scientific">[Empedobacter] haloabium</name>
    <dbReference type="NCBI Taxonomy" id="592317"/>
    <lineage>
        <taxon>Bacteria</taxon>
        <taxon>Pseudomonadati</taxon>
        <taxon>Pseudomonadota</taxon>
        <taxon>Betaproteobacteria</taxon>
        <taxon>Burkholderiales</taxon>
        <taxon>Oxalobacteraceae</taxon>
        <taxon>Telluria group</taxon>
        <taxon>Telluria group incertae sedis</taxon>
    </lineage>
</organism>
<dbReference type="NCBIfam" id="NF040755">
    <property type="entry name" value="AgaR"/>
    <property type="match status" value="1"/>
</dbReference>
<dbReference type="Gene3D" id="3.40.50.1360">
    <property type="match status" value="1"/>
</dbReference>
<dbReference type="InterPro" id="IPR036390">
    <property type="entry name" value="WH_DNA-bd_sf"/>
</dbReference>
<dbReference type="PROSITE" id="PS51000">
    <property type="entry name" value="HTH_DEOR_2"/>
    <property type="match status" value="1"/>
</dbReference>
<dbReference type="Pfam" id="PF00455">
    <property type="entry name" value="DeoRC"/>
    <property type="match status" value="1"/>
</dbReference>
<dbReference type="InterPro" id="IPR050313">
    <property type="entry name" value="Carb_Metab_HTH_regulators"/>
</dbReference>
<dbReference type="SMART" id="SM01134">
    <property type="entry name" value="DeoRC"/>
    <property type="match status" value="1"/>
</dbReference>